<name>A0A7C8U2Q5_ORBOL</name>
<accession>A0A7C8U2Q5</accession>
<evidence type="ECO:0000313" key="3">
    <source>
        <dbReference type="Proteomes" id="UP000297595"/>
    </source>
</evidence>
<evidence type="ECO:0000256" key="1">
    <source>
        <dbReference type="SAM" id="MobiDB-lite"/>
    </source>
</evidence>
<reference evidence="2 3" key="1">
    <citation type="submission" date="2019-03" db="EMBL/GenBank/DDBJ databases">
        <title>Nematode-trapping fungi genome.</title>
        <authorList>
            <person name="Vidal-Diez De Ulzurrun G."/>
        </authorList>
    </citation>
    <scope>NUCLEOTIDE SEQUENCE [LARGE SCALE GENOMIC DNA]</scope>
    <source>
        <strain evidence="2 3">TWF154</strain>
    </source>
</reference>
<feature type="region of interest" description="Disordered" evidence="1">
    <location>
        <begin position="43"/>
        <end position="62"/>
    </location>
</feature>
<evidence type="ECO:0000313" key="2">
    <source>
        <dbReference type="EMBL" id="TGJ66366.1"/>
    </source>
</evidence>
<comment type="caution">
    <text evidence="2">The sequence shown here is derived from an EMBL/GenBank/DDBJ whole genome shotgun (WGS) entry which is preliminary data.</text>
</comment>
<dbReference type="EMBL" id="SOZJ01000005">
    <property type="protein sequence ID" value="TGJ66366.1"/>
    <property type="molecule type" value="Genomic_DNA"/>
</dbReference>
<dbReference type="AlphaFoldDB" id="A0A7C8U2Q5"/>
<gene>
    <name evidence="2" type="ORF">EYR41_008009</name>
</gene>
<proteinExistence type="predicted"/>
<protein>
    <submittedName>
        <fullName evidence="2">Uncharacterized protein</fullName>
    </submittedName>
</protein>
<feature type="region of interest" description="Disordered" evidence="1">
    <location>
        <begin position="72"/>
        <end position="104"/>
    </location>
</feature>
<organism evidence="2 3">
    <name type="scientific">Orbilia oligospora</name>
    <name type="common">Nematode-trapping fungus</name>
    <name type="synonym">Arthrobotrys oligospora</name>
    <dbReference type="NCBI Taxonomy" id="2813651"/>
    <lineage>
        <taxon>Eukaryota</taxon>
        <taxon>Fungi</taxon>
        <taxon>Dikarya</taxon>
        <taxon>Ascomycota</taxon>
        <taxon>Pezizomycotina</taxon>
        <taxon>Orbiliomycetes</taxon>
        <taxon>Orbiliales</taxon>
        <taxon>Orbiliaceae</taxon>
        <taxon>Orbilia</taxon>
    </lineage>
</organism>
<feature type="compositionally biased region" description="Basic residues" evidence="1">
    <location>
        <begin position="74"/>
        <end position="93"/>
    </location>
</feature>
<dbReference type="Proteomes" id="UP000297595">
    <property type="component" value="Unassembled WGS sequence"/>
</dbReference>
<sequence>MFRLANGPSRIGTTGRGWEIMGKCLPMRCAVCNFSSDTRCKGEEPESIAAPPANQEAQTRVGPSFLMEPIIPHAKSKKPKKKVMNRTKQKRKSSSWLDEKEKKGAQKQATALFHNLAFKRSQRKKSRLPFQPFAFSPNLATLFGADIAGTGLASRKGW</sequence>